<name>A0A9P9BN17_9PEZI</name>
<dbReference type="GO" id="GO:0005634">
    <property type="term" value="C:nucleus"/>
    <property type="evidence" value="ECO:0007669"/>
    <property type="project" value="UniProtKB-SubCell"/>
</dbReference>
<evidence type="ECO:0000256" key="1">
    <source>
        <dbReference type="ARBA" id="ARBA00004123"/>
    </source>
</evidence>
<evidence type="ECO:0000313" key="7">
    <source>
        <dbReference type="EMBL" id="KAH7026486.1"/>
    </source>
</evidence>
<dbReference type="PANTHER" id="PTHR12891">
    <property type="entry name" value="DNA REPAIR/TRANSCRIPTION PROTEIN MET18/MMS19"/>
    <property type="match status" value="1"/>
</dbReference>
<keyword evidence="2" id="KW-0677">Repeat</keyword>
<comment type="subcellular location">
    <subcellularLocation>
        <location evidence="1 4">Nucleus</location>
    </subcellularLocation>
</comment>
<evidence type="ECO:0000256" key="2">
    <source>
        <dbReference type="ARBA" id="ARBA00022737"/>
    </source>
</evidence>
<dbReference type="Pfam" id="PF14500">
    <property type="entry name" value="MMS19_N"/>
    <property type="match status" value="1"/>
</dbReference>
<keyword evidence="4" id="KW-0234">DNA repair</keyword>
<accession>A0A9P9BN17</accession>
<reference evidence="7" key="1">
    <citation type="journal article" date="2021" name="Nat. Commun.">
        <title>Genetic determinants of endophytism in the Arabidopsis root mycobiome.</title>
        <authorList>
            <person name="Mesny F."/>
            <person name="Miyauchi S."/>
            <person name="Thiergart T."/>
            <person name="Pickel B."/>
            <person name="Atanasova L."/>
            <person name="Karlsson M."/>
            <person name="Huettel B."/>
            <person name="Barry K.W."/>
            <person name="Haridas S."/>
            <person name="Chen C."/>
            <person name="Bauer D."/>
            <person name="Andreopoulos W."/>
            <person name="Pangilinan J."/>
            <person name="LaButti K."/>
            <person name="Riley R."/>
            <person name="Lipzen A."/>
            <person name="Clum A."/>
            <person name="Drula E."/>
            <person name="Henrissat B."/>
            <person name="Kohler A."/>
            <person name="Grigoriev I.V."/>
            <person name="Martin F.M."/>
            <person name="Hacquard S."/>
        </authorList>
    </citation>
    <scope>NUCLEOTIDE SEQUENCE</scope>
    <source>
        <strain evidence="7">MPI-CAGE-CH-0230</strain>
    </source>
</reference>
<dbReference type="OrthoDB" id="342900at2759"/>
<dbReference type="InterPro" id="IPR024687">
    <property type="entry name" value="MMS19_C"/>
</dbReference>
<sequence length="1184" mass="130571">MAGSRFDELALQYVLAVDKSAEATAASDAASLIQSSTNNRILVGQWVSSINRWISPAAGSGDRMDDGTGLDQDLISRAKALDFLASTLEVLSRDTLRADQVKLLATFFGSLFSSDHRAGVAASAKALRQLTQMKAFHPALASDIILSVSKLGDDFKLQTPTTRLELFELFNGFFTDETVVGDLTTRHGEGSGFMTGLLDLCRSERDPKNLMIWFSILKTFIQSFSPSTEMLEATFKAFSAYFPISLRASTTPSGITADDLKRAVRACFSANHRLASLTIPFLLGKLDQGDAVTVAVKVDILQTLEACLAQYTQPQQSVVPYVDSIWSSLKYEVRNGEVADIVEATLKTIAALTRRLDGNDLSSFFATAWQDLSDDLTNPTYATQAGRLLVSISGASMASFDLAVSQSMSLLQSTLRDPKSSSHQQDLLTVVNSLLLVRTHLEYPESSRTSSSTDDVFGDSLFSGVYQRLWEENLSSDAQINEKNALFKKLMDGMASLVAQRTSSDPTKRLCTDSTCILILEYLSRPAIVCPLTDVPFFQADSSDPMQDALQESAAAALTKAVPQFPEGFQQVLLIFLTTVESTLATGEAPPKLAPDIQIAASTLSDIVCSESASDSIILTTARACTYTLLQGLSTALKDSKQPGPVKQELVSAFISSIHLNVTKSLQVLAKTGIAQPQKQTITREWFSQFETAMAALVSSPDLRAPNSLQWPESLVEPASTYTQLLAFYLVVVRQLYLSFTRIEQQTNDDGSGRLLVGLAPETQSYTAKNQDMYLHHLGLLACTVVRDLSQDEQIALSLDEKAFTLFHDVPATDAGTMTFSPLNEFRTVPLAMGILQGLYPGAINEQRHNAALENLFRHLTQPLTKMTLTTRGAMDNTFALLSNKYQPKGQERSAERLRLQRAILRSYHDIIASEVDVYGDPWWQVRAFCSILHYLAGDTARFQGNPAENELLQVVCKEAIRNELYGHYLAPYFALLVSPKQCLAAENHAVRKRLSEQWIYHQAVQPYYPECFPAREVVEKDPRVEDIGIARSVSILCILQHLQYEHYAADAVQVVRILVSKMPTLTHDGIAAALGVLLTILEKDPSVLKEHLGGLVKNATLLQARYFKEAQSLGRHGKRDPKRDNCRRLNLLILCKLPATFEASLCLPHRQQLLRPLSHACGDPVREIRRLALAARQVWEALN</sequence>
<comment type="similarity">
    <text evidence="4">Belongs to the MET18/MMS19 family.</text>
</comment>
<dbReference type="SUPFAM" id="SSF48371">
    <property type="entry name" value="ARM repeat"/>
    <property type="match status" value="1"/>
</dbReference>
<dbReference type="EMBL" id="JAGTJQ010000008">
    <property type="protein sequence ID" value="KAH7026486.1"/>
    <property type="molecule type" value="Genomic_DNA"/>
</dbReference>
<evidence type="ECO:0000259" key="6">
    <source>
        <dbReference type="Pfam" id="PF14500"/>
    </source>
</evidence>
<dbReference type="Pfam" id="PF12460">
    <property type="entry name" value="MMS19_C"/>
    <property type="match status" value="1"/>
</dbReference>
<dbReference type="GO" id="GO:0097361">
    <property type="term" value="C:cytosolic [4Fe-4S] assembly targeting complex"/>
    <property type="evidence" value="ECO:0007669"/>
    <property type="project" value="UniProtKB-UniRule"/>
</dbReference>
<keyword evidence="4" id="KW-0227">DNA damage</keyword>
<dbReference type="InterPro" id="IPR016024">
    <property type="entry name" value="ARM-type_fold"/>
</dbReference>
<dbReference type="InterPro" id="IPR039920">
    <property type="entry name" value="MMS19"/>
</dbReference>
<evidence type="ECO:0000259" key="5">
    <source>
        <dbReference type="Pfam" id="PF12460"/>
    </source>
</evidence>
<dbReference type="GeneID" id="70178180"/>
<protein>
    <recommendedName>
        <fullName evidence="4">MMS19 nucleotide excision repair protein</fullName>
    </recommendedName>
</protein>
<comment type="caution">
    <text evidence="7">The sequence shown here is derived from an EMBL/GenBank/DDBJ whole genome shotgun (WGS) entry which is preliminary data.</text>
</comment>
<dbReference type="RefSeq" id="XP_046009703.1">
    <property type="nucleotide sequence ID" value="XM_046148634.1"/>
</dbReference>
<feature type="domain" description="MMS19 N-terminal" evidence="6">
    <location>
        <begin position="72"/>
        <end position="333"/>
    </location>
</feature>
<gene>
    <name evidence="7" type="ORF">B0I36DRAFT_159126</name>
</gene>
<dbReference type="InterPro" id="IPR029240">
    <property type="entry name" value="MMS19_N"/>
</dbReference>
<dbReference type="Proteomes" id="UP000756346">
    <property type="component" value="Unassembled WGS sequence"/>
</dbReference>
<dbReference type="GO" id="GO:0051604">
    <property type="term" value="P:protein maturation"/>
    <property type="evidence" value="ECO:0007669"/>
    <property type="project" value="UniProtKB-UniRule"/>
</dbReference>
<feature type="domain" description="MMS19 C-terminal" evidence="5">
    <location>
        <begin position="762"/>
        <end position="1099"/>
    </location>
</feature>
<proteinExistence type="inferred from homology"/>
<evidence type="ECO:0000256" key="4">
    <source>
        <dbReference type="RuleBase" id="RU367072"/>
    </source>
</evidence>
<organism evidence="7 8">
    <name type="scientific">Microdochium trichocladiopsis</name>
    <dbReference type="NCBI Taxonomy" id="1682393"/>
    <lineage>
        <taxon>Eukaryota</taxon>
        <taxon>Fungi</taxon>
        <taxon>Dikarya</taxon>
        <taxon>Ascomycota</taxon>
        <taxon>Pezizomycotina</taxon>
        <taxon>Sordariomycetes</taxon>
        <taxon>Xylariomycetidae</taxon>
        <taxon>Xylariales</taxon>
        <taxon>Microdochiaceae</taxon>
        <taxon>Microdochium</taxon>
    </lineage>
</organism>
<dbReference type="GO" id="GO:0016226">
    <property type="term" value="P:iron-sulfur cluster assembly"/>
    <property type="evidence" value="ECO:0007669"/>
    <property type="project" value="UniProtKB-UniRule"/>
</dbReference>
<evidence type="ECO:0000313" key="8">
    <source>
        <dbReference type="Proteomes" id="UP000756346"/>
    </source>
</evidence>
<comment type="function">
    <text evidence="4">Key component of the cytosolic iron-sulfur protein assembly (CIA) complex, a multiprotein complex that mediates the incorporation of iron-sulfur cluster into apoproteins specifically involved in DNA metabolism and genomic integrity. In the CIA complex, MMS19 acts as an adapter between early-acting CIA components and a subset of cellular target iron-sulfur proteins.</text>
</comment>
<keyword evidence="3 4" id="KW-0539">Nucleus</keyword>
<dbReference type="AlphaFoldDB" id="A0A9P9BN17"/>
<keyword evidence="8" id="KW-1185">Reference proteome</keyword>
<dbReference type="PANTHER" id="PTHR12891:SF0">
    <property type="entry name" value="MMS19 NUCLEOTIDE EXCISION REPAIR PROTEIN HOMOLOG"/>
    <property type="match status" value="1"/>
</dbReference>
<dbReference type="GO" id="GO:0006281">
    <property type="term" value="P:DNA repair"/>
    <property type="evidence" value="ECO:0007669"/>
    <property type="project" value="UniProtKB-UniRule"/>
</dbReference>
<evidence type="ECO:0000256" key="3">
    <source>
        <dbReference type="ARBA" id="ARBA00023242"/>
    </source>
</evidence>